<proteinExistence type="predicted"/>
<gene>
    <name evidence="2" type="ORF">AYI68_g8189</name>
</gene>
<feature type="compositionally biased region" description="Basic and acidic residues" evidence="1">
    <location>
        <begin position="154"/>
        <end position="167"/>
    </location>
</feature>
<dbReference type="AlphaFoldDB" id="A0A1R0GLL7"/>
<dbReference type="OrthoDB" id="5767191at2759"/>
<feature type="compositionally biased region" description="Polar residues" evidence="1">
    <location>
        <begin position="168"/>
        <end position="201"/>
    </location>
</feature>
<comment type="caution">
    <text evidence="2">The sequence shown here is derived from an EMBL/GenBank/DDBJ whole genome shotgun (WGS) entry which is preliminary data.</text>
</comment>
<feature type="compositionally biased region" description="Polar residues" evidence="1">
    <location>
        <begin position="100"/>
        <end position="117"/>
    </location>
</feature>
<feature type="compositionally biased region" description="Polar residues" evidence="1">
    <location>
        <begin position="126"/>
        <end position="141"/>
    </location>
</feature>
<organism evidence="2 3">
    <name type="scientific">Smittium mucronatum</name>
    <dbReference type="NCBI Taxonomy" id="133383"/>
    <lineage>
        <taxon>Eukaryota</taxon>
        <taxon>Fungi</taxon>
        <taxon>Fungi incertae sedis</taxon>
        <taxon>Zoopagomycota</taxon>
        <taxon>Kickxellomycotina</taxon>
        <taxon>Harpellomycetes</taxon>
        <taxon>Harpellales</taxon>
        <taxon>Legeriomycetaceae</taxon>
        <taxon>Smittium</taxon>
    </lineage>
</organism>
<reference evidence="2 3" key="1">
    <citation type="journal article" date="2016" name="Mol. Biol. Evol.">
        <title>Genome-Wide Survey of Gut Fungi (Harpellales) Reveals the First Horizontally Transferred Ubiquitin Gene from a Mosquito Host.</title>
        <authorList>
            <person name="Wang Y."/>
            <person name="White M.M."/>
            <person name="Kvist S."/>
            <person name="Moncalvo J.M."/>
        </authorList>
    </citation>
    <scope>NUCLEOTIDE SEQUENCE [LARGE SCALE GENOMIC DNA]</scope>
    <source>
        <strain evidence="2 3">ALG-7-W6</strain>
    </source>
</reference>
<evidence type="ECO:0000313" key="3">
    <source>
        <dbReference type="Proteomes" id="UP000187455"/>
    </source>
</evidence>
<evidence type="ECO:0000256" key="1">
    <source>
        <dbReference type="SAM" id="MobiDB-lite"/>
    </source>
</evidence>
<evidence type="ECO:0008006" key="4">
    <source>
        <dbReference type="Google" id="ProtNLM"/>
    </source>
</evidence>
<feature type="region of interest" description="Disordered" evidence="1">
    <location>
        <begin position="49"/>
        <end position="228"/>
    </location>
</feature>
<protein>
    <recommendedName>
        <fullName evidence="4">SAP domain-containing protein</fullName>
    </recommendedName>
</protein>
<evidence type="ECO:0000313" key="2">
    <source>
        <dbReference type="EMBL" id="OLY77776.1"/>
    </source>
</evidence>
<feature type="compositionally biased region" description="Basic and acidic residues" evidence="1">
    <location>
        <begin position="81"/>
        <end position="99"/>
    </location>
</feature>
<dbReference type="STRING" id="133383.A0A1R0GLL7"/>
<feature type="compositionally biased region" description="Low complexity" evidence="1">
    <location>
        <begin position="55"/>
        <end position="68"/>
    </location>
</feature>
<feature type="compositionally biased region" description="Polar residues" evidence="1">
    <location>
        <begin position="69"/>
        <end position="80"/>
    </location>
</feature>
<name>A0A1R0GLL7_9FUNG</name>
<dbReference type="Proteomes" id="UP000187455">
    <property type="component" value="Unassembled WGS sequence"/>
</dbReference>
<keyword evidence="3" id="KW-1185">Reference proteome</keyword>
<sequence length="711" mass="82491">MLQLRRFISAKTSVVLQDLSITHRSRSFQAHLPNTYFTYQTLVSKRFFSSDKHTPSNPSENSEPKSSSVKINQNSESQIKNIDHSRESHQPRQNERERTSYQPRQNYQSGGSYQPRQNEGDRRSYQPRQNDQNGGSYQSRQNEGDGRYYQPRQNEGDRRSYQPRKNDQSGGSYQSRHNYQNEGPYQPKQNDQYISNSNSYAPKSFKGDYKKRGAVSKPSSNNKRNSKSDDLEYHVSFDDFKSTLNKVEVVRTEISSSILDEYRPKSGLFYEYLSKTPQQLIEKYGIKVEAVLELNKAKITEERNEVIKKISTDFNLELLRQYLRKRGLAFRESKRVLILRIIREIWGFETEVSNMVLSIRSYKRKNQVRTGKNESLYFLKKKYELKVKFEDTNKSVHFSGESENVAEAQEELPQILNKKRSSIVCFDYEDSELCLVPSSSPYSHDSISSELFEHRLVNSKSLQTPAIPNFETNRIITLDANRVFGIDSTLSSFWKLKIERYRKKCNKTLHPNPKIHFFVELGKVYSFDKACPPYDWESKPSTIVSKFNSLKMDFETSQPIIETEYYSNNVTLEAKFDEIIGLDSIDDITRIISTDESKLLVPDGLVTQVTLFPKDQEFGQELHKDMNIKPVQESDLEVSQDHNLDIAKESDIEKKGKYVSESVQDAVLESRQESDKGSNLQFKQENTLKSENDWNKFVNFCLSGALSSPRG</sequence>
<dbReference type="EMBL" id="LSSL01007679">
    <property type="protein sequence ID" value="OLY77776.1"/>
    <property type="molecule type" value="Genomic_DNA"/>
</dbReference>
<accession>A0A1R0GLL7</accession>